<feature type="region of interest" description="Disordered" evidence="1">
    <location>
        <begin position="101"/>
        <end position="121"/>
    </location>
</feature>
<dbReference type="RefSeq" id="WP_216958057.1">
    <property type="nucleotide sequence ID" value="NZ_JAHOPB010000001.1"/>
</dbReference>
<dbReference type="EMBL" id="JAHOPB010000001">
    <property type="protein sequence ID" value="MBU8873679.1"/>
    <property type="molecule type" value="Genomic_DNA"/>
</dbReference>
<organism evidence="2 3">
    <name type="scientific">Reyranella humidisoli</name>
    <dbReference type="NCBI Taxonomy" id="2849149"/>
    <lineage>
        <taxon>Bacteria</taxon>
        <taxon>Pseudomonadati</taxon>
        <taxon>Pseudomonadota</taxon>
        <taxon>Alphaproteobacteria</taxon>
        <taxon>Hyphomicrobiales</taxon>
        <taxon>Reyranellaceae</taxon>
        <taxon>Reyranella</taxon>
    </lineage>
</organism>
<reference evidence="2 3" key="1">
    <citation type="submission" date="2021-06" db="EMBL/GenBank/DDBJ databases">
        <authorList>
            <person name="Lee D.H."/>
        </authorList>
    </citation>
    <scope>NUCLEOTIDE SEQUENCE [LARGE SCALE GENOMIC DNA]</scope>
    <source>
        <strain evidence="2 3">MMS21-HV4-11</strain>
    </source>
</reference>
<sequence length="135" mass="15116">MARRSPNSHQLKLRAFPFLARLRREDPFRSADDAEWKTEADPITVAQAAVILGCDQATVRALVRCEAIEGHRVCKTDDQPSGVRINLESVVQYKRRHAIVDDRPEATPAKPPRRRPSNAAAREAIAELRALGSRI</sequence>
<evidence type="ECO:0000313" key="2">
    <source>
        <dbReference type="EMBL" id="MBU8873679.1"/>
    </source>
</evidence>
<gene>
    <name evidence="2" type="ORF">KQ910_07880</name>
</gene>
<accession>A0ABS6IIH2</accession>
<proteinExistence type="predicted"/>
<protein>
    <recommendedName>
        <fullName evidence="4">Helix-turn-helix domain-containing protein</fullName>
    </recommendedName>
</protein>
<evidence type="ECO:0000256" key="1">
    <source>
        <dbReference type="SAM" id="MobiDB-lite"/>
    </source>
</evidence>
<keyword evidence="3" id="KW-1185">Reference proteome</keyword>
<evidence type="ECO:0008006" key="4">
    <source>
        <dbReference type="Google" id="ProtNLM"/>
    </source>
</evidence>
<dbReference type="Proteomes" id="UP000727907">
    <property type="component" value="Unassembled WGS sequence"/>
</dbReference>
<comment type="caution">
    <text evidence="2">The sequence shown here is derived from an EMBL/GenBank/DDBJ whole genome shotgun (WGS) entry which is preliminary data.</text>
</comment>
<name>A0ABS6IIH2_9HYPH</name>
<evidence type="ECO:0000313" key="3">
    <source>
        <dbReference type="Proteomes" id="UP000727907"/>
    </source>
</evidence>